<evidence type="ECO:0000256" key="1">
    <source>
        <dbReference type="SAM" id="MobiDB-lite"/>
    </source>
</evidence>
<evidence type="ECO:0000313" key="4">
    <source>
        <dbReference type="Proteomes" id="UP001189429"/>
    </source>
</evidence>
<keyword evidence="4" id="KW-1185">Reference proteome</keyword>
<evidence type="ECO:0000313" key="3">
    <source>
        <dbReference type="EMBL" id="CAK0869547.1"/>
    </source>
</evidence>
<feature type="region of interest" description="Disordered" evidence="1">
    <location>
        <begin position="127"/>
        <end position="231"/>
    </location>
</feature>
<keyword evidence="2" id="KW-1133">Transmembrane helix</keyword>
<evidence type="ECO:0000256" key="2">
    <source>
        <dbReference type="SAM" id="Phobius"/>
    </source>
</evidence>
<name>A0ABN9V9A0_9DINO</name>
<reference evidence="3" key="1">
    <citation type="submission" date="2023-10" db="EMBL/GenBank/DDBJ databases">
        <authorList>
            <person name="Chen Y."/>
            <person name="Shah S."/>
            <person name="Dougan E. K."/>
            <person name="Thang M."/>
            <person name="Chan C."/>
        </authorList>
    </citation>
    <scope>NUCLEOTIDE SEQUENCE [LARGE SCALE GENOMIC DNA]</scope>
</reference>
<dbReference type="EMBL" id="CAUYUJ010016860">
    <property type="protein sequence ID" value="CAK0869547.1"/>
    <property type="molecule type" value="Genomic_DNA"/>
</dbReference>
<dbReference type="Proteomes" id="UP001189429">
    <property type="component" value="Unassembled WGS sequence"/>
</dbReference>
<evidence type="ECO:0008006" key="5">
    <source>
        <dbReference type="Google" id="ProtNLM"/>
    </source>
</evidence>
<keyword evidence="2" id="KW-0472">Membrane</keyword>
<feature type="compositionally biased region" description="Low complexity" evidence="1">
    <location>
        <begin position="373"/>
        <end position="389"/>
    </location>
</feature>
<feature type="transmembrane region" description="Helical" evidence="2">
    <location>
        <begin position="319"/>
        <end position="343"/>
    </location>
</feature>
<feature type="region of interest" description="Disordered" evidence="1">
    <location>
        <begin position="344"/>
        <end position="389"/>
    </location>
</feature>
<sequence>MQWRNHGRIDCKWGAPSHWQSSCDLFDVPAVCQINLWRRAVSVGVGILRRDFREWAAGKAGSSWPLLAFCAAADAADVFCALQSAWRMSTHVLHDQLALAAECIVQRVARTAPALCAGVFERAPQLANRTKKRKERQGPGATHPRERRGAEAGPLRRAALDLQQVQQLPRRTGGRGSAVALEHRWPQDFNRNGRSCSARDGGGASNRAQASSTNLAPRRRGQPRYATGGPTRACSAAALRRFPGASWADAIPQSCTSFMKELISAPVPAEYRGEPMRTVQSLFQGFQGNRQSGQSYQAFEWSADGAGGRAGDGGRERRLRLAGVVGVVLAVLGVGMLVGVGLARGSGDQSSQKRRPEVQGAERQMEVPVLAHASPSKSSSTTKPAITTTTTTTTTLNLSTWRVIFDGAVNVSKFPKPDVPVMQVHWKCDLLRGRRVGDWLEVYNGTGGVVGYSPMVFNGSSMLAEDTSGRNFSELVAAKRRLAQDTDVDCTPCADDEPCMSVLWQINHPGHLMVYPKPNNETTPLGLVWKCDVRSGYPISSSDHQQWLKLTDEDSGKPGYIHIVHHNRQPVVAEVTASSKAELNCDACVEGGGDSCLNSQCCKNPGHKCYQSNEYWASCKYGCTPSENDKCLQLGTRSWAPQLPGFPTLYCWQLMRPDGYEPDLVRAQVARGAGIFGCDDFDVYSIEADKQLGLTPKGRNVTTVYCEPHDVGRSKDGFAANTEIFLNAWAAVNARNRWKHYSWTIKMDPDAVIVPDRVRVHIMAKWLDGTERSAFFRTCNLSPGNPDYPMMYGALELVSKKALQTFFADGEQCRNWMPVWSYGEDLYLSKCLQGLNAETMDDFVLVGDDRCMGGACWDHTFAAFHEHKDVDSWMKCWSDTVNGSL</sequence>
<protein>
    <recommendedName>
        <fullName evidence="5">Hexosyltransferase</fullName>
    </recommendedName>
</protein>
<accession>A0ABN9V9A0</accession>
<proteinExistence type="predicted"/>
<feature type="compositionally biased region" description="Polar residues" evidence="1">
    <location>
        <begin position="206"/>
        <end position="215"/>
    </location>
</feature>
<comment type="caution">
    <text evidence="3">The sequence shown here is derived from an EMBL/GenBank/DDBJ whole genome shotgun (WGS) entry which is preliminary data.</text>
</comment>
<organism evidence="3 4">
    <name type="scientific">Prorocentrum cordatum</name>
    <dbReference type="NCBI Taxonomy" id="2364126"/>
    <lineage>
        <taxon>Eukaryota</taxon>
        <taxon>Sar</taxon>
        <taxon>Alveolata</taxon>
        <taxon>Dinophyceae</taxon>
        <taxon>Prorocentrales</taxon>
        <taxon>Prorocentraceae</taxon>
        <taxon>Prorocentrum</taxon>
    </lineage>
</organism>
<keyword evidence="2" id="KW-0812">Transmembrane</keyword>
<gene>
    <name evidence="3" type="ORF">PCOR1329_LOCUS55868</name>
</gene>